<dbReference type="RefSeq" id="XP_021279209.1">
    <property type="nucleotide sequence ID" value="XM_021423534.1"/>
</dbReference>
<dbReference type="Pfam" id="PF02992">
    <property type="entry name" value="Transposase_21"/>
    <property type="match status" value="1"/>
</dbReference>
<sequence>MLSGWSTHGRLSCPYCMERSKAFILDHGKKPCFFYCHQQFLPLNHPFRRQRDKFIKKRVERDFSIPHLSGEEILSRLNLLPNIPFGTKCGEEKIPSYGVTHNWVKKSIFWELPYWHTLLIRHNLDVMHIERNVFENIFNTMMDVKGKTKDNLKARQNLNMYCKRPELELVEHNGKILKPKASYSLSKEERKIVCAWVKQLRLPDSFASNISHCVNEIDCKFYGMKSHDCHVFFQRLLPIVFRDMAPHSVWDAIIEISHFFIDLCSIEIHVHHMKSLDVKICETICKLEKIFLPGFFDSMEHLPIHSPNEVEVGGLAHYRWMYPFERFLHDLKKKVKNQAFFKGSICEAYMIEEIFLFCSLYFEPAVQTRLNRVPHNDNGGDMDSRGRLSIFTHLGRAFGPLDRSRFLNEDEFYAAELYVLMNCEEMLPYIKDYG</sequence>
<keyword evidence="2" id="KW-1185">Reference proteome</keyword>
<dbReference type="PANTHER" id="PTHR48258">
    <property type="entry name" value="DUF4218 DOMAIN-CONTAINING PROTEIN-RELATED"/>
    <property type="match status" value="1"/>
</dbReference>
<dbReference type="InterPro" id="IPR025452">
    <property type="entry name" value="DUF4218"/>
</dbReference>
<dbReference type="Proteomes" id="UP000504621">
    <property type="component" value="Unplaced"/>
</dbReference>
<protein>
    <submittedName>
        <fullName evidence="3 4">Uncharacterized protein LOC110412894</fullName>
    </submittedName>
</protein>
<organism evidence="2 3">
    <name type="scientific">Herrania umbratica</name>
    <dbReference type="NCBI Taxonomy" id="108875"/>
    <lineage>
        <taxon>Eukaryota</taxon>
        <taxon>Viridiplantae</taxon>
        <taxon>Streptophyta</taxon>
        <taxon>Embryophyta</taxon>
        <taxon>Tracheophyta</taxon>
        <taxon>Spermatophyta</taxon>
        <taxon>Magnoliopsida</taxon>
        <taxon>eudicotyledons</taxon>
        <taxon>Gunneridae</taxon>
        <taxon>Pentapetalae</taxon>
        <taxon>rosids</taxon>
        <taxon>malvids</taxon>
        <taxon>Malvales</taxon>
        <taxon>Malvaceae</taxon>
        <taxon>Byttnerioideae</taxon>
        <taxon>Herrania</taxon>
    </lineage>
</organism>
<evidence type="ECO:0000313" key="3">
    <source>
        <dbReference type="RefSeq" id="XP_021279209.1"/>
    </source>
</evidence>
<evidence type="ECO:0000313" key="2">
    <source>
        <dbReference type="Proteomes" id="UP000504621"/>
    </source>
</evidence>
<dbReference type="InterPro" id="IPR004242">
    <property type="entry name" value="Transposase_21"/>
</dbReference>
<dbReference type="PANTHER" id="PTHR48258:SF3">
    <property type="entry name" value="FK506-BINDING PROTEIN 4-LIKE ISOFORM X1"/>
    <property type="match status" value="1"/>
</dbReference>
<proteinExistence type="predicted"/>
<reference evidence="3 4" key="1">
    <citation type="submission" date="2025-04" db="UniProtKB">
        <authorList>
            <consortium name="RefSeq"/>
        </authorList>
    </citation>
    <scope>IDENTIFICATION</scope>
    <source>
        <tissue evidence="3 4">Leaf</tissue>
    </source>
</reference>
<dbReference type="RefSeq" id="XP_021279210.1">
    <property type="nucleotide sequence ID" value="XM_021423535.1"/>
</dbReference>
<dbReference type="GeneID" id="110412894"/>
<gene>
    <name evidence="3 4" type="primary">LOC110412894</name>
</gene>
<evidence type="ECO:0000259" key="1">
    <source>
        <dbReference type="Pfam" id="PF13960"/>
    </source>
</evidence>
<evidence type="ECO:0000313" key="4">
    <source>
        <dbReference type="RefSeq" id="XP_021279210.1"/>
    </source>
</evidence>
<dbReference type="Pfam" id="PF13960">
    <property type="entry name" value="DUF4218"/>
    <property type="match status" value="1"/>
</dbReference>
<accession>A0A6J0ZXW4</accession>
<dbReference type="AlphaFoldDB" id="A0A6J0ZXW4"/>
<name>A0A6J0ZXW4_9ROSI</name>
<dbReference type="OrthoDB" id="1726731at2759"/>
<feature type="domain" description="DUF4218" evidence="1">
    <location>
        <begin position="263"/>
        <end position="376"/>
    </location>
</feature>